<feature type="region of interest" description="Disordered" evidence="1">
    <location>
        <begin position="330"/>
        <end position="395"/>
    </location>
</feature>
<feature type="compositionally biased region" description="Basic and acidic residues" evidence="1">
    <location>
        <begin position="359"/>
        <end position="371"/>
    </location>
</feature>
<dbReference type="AlphaFoldDB" id="A0A9Q9WRI2"/>
<sequence>MNLYRNFGNLLESWVTEGYQDLYLQSGPGVDRLDSISRDSVPLCNVKSESEDSGFETVSTTSPCHSHQCSALMSEESQTVFGSTEDEVQPSSPSPSICSSSSSSVDLSSVAPKTTCLEVEQALRRTNSLSWRRLPHQMERRTTGPWYCSYMASFPTSFHSDSSRPHHWFARPRRSHSQPPDPKKAALYRKRLKLHQHGQPVHSQLEQLVDSDQYSLDKLSPGLRYLEQVCRMLENIAKLQQQNYCLQKEVEILKSQRAGIECGSLHKEEMSCPGRQGLQILGHEDPLSESTHLQEPMVFRHRSVSDTQAAAGRHRRARFIRDEPITEVLVEEPDCKDPPPGNEHKKPSKIHKLKFTSFRRQETQQSDKESKSFQPKKKTRMPSFFSRSRSMTTRL</sequence>
<feature type="region of interest" description="Disordered" evidence="1">
    <location>
        <begin position="79"/>
        <end position="103"/>
    </location>
</feature>
<accession>A0A9Q9WRI2</accession>
<protein>
    <submittedName>
        <fullName evidence="2">Uncharacterized protein si:dkey-106l3.7 isoform X1</fullName>
    </submittedName>
</protein>
<dbReference type="OrthoDB" id="8727472at2759"/>
<gene>
    <name evidence="2" type="primary">si:dkey-106l3.7</name>
</gene>
<feature type="compositionally biased region" description="Low complexity" evidence="1">
    <location>
        <begin position="381"/>
        <end position="395"/>
    </location>
</feature>
<dbReference type="Proteomes" id="UP001155660">
    <property type="component" value="Chromosome B10"/>
</dbReference>
<name>A0A9Q9WRI2_CYPCA</name>
<proteinExistence type="predicted"/>
<dbReference type="GeneID" id="122138668"/>
<feature type="compositionally biased region" description="Low complexity" evidence="1">
    <location>
        <begin position="90"/>
        <end position="103"/>
    </location>
</feature>
<evidence type="ECO:0000313" key="2">
    <source>
        <dbReference type="RefSeq" id="XP_042588255.1"/>
    </source>
</evidence>
<feature type="compositionally biased region" description="Basic and acidic residues" evidence="1">
    <location>
        <begin position="333"/>
        <end position="345"/>
    </location>
</feature>
<reference evidence="2" key="1">
    <citation type="submission" date="2025-08" db="UniProtKB">
        <authorList>
            <consortium name="RefSeq"/>
        </authorList>
    </citation>
    <scope>IDENTIFICATION</scope>
    <source>
        <tissue evidence="2">Muscle</tissue>
    </source>
</reference>
<dbReference type="RefSeq" id="XP_042588255.1">
    <property type="nucleotide sequence ID" value="XM_042732321.1"/>
</dbReference>
<organism evidence="2">
    <name type="scientific">Cyprinus carpio</name>
    <name type="common">Common carp</name>
    <dbReference type="NCBI Taxonomy" id="7962"/>
    <lineage>
        <taxon>Eukaryota</taxon>
        <taxon>Metazoa</taxon>
        <taxon>Chordata</taxon>
        <taxon>Craniata</taxon>
        <taxon>Vertebrata</taxon>
        <taxon>Euteleostomi</taxon>
        <taxon>Actinopterygii</taxon>
        <taxon>Neopterygii</taxon>
        <taxon>Teleostei</taxon>
        <taxon>Ostariophysi</taxon>
        <taxon>Cypriniformes</taxon>
        <taxon>Cyprinidae</taxon>
        <taxon>Cyprininae</taxon>
        <taxon>Cyprinus</taxon>
    </lineage>
</organism>
<evidence type="ECO:0000256" key="1">
    <source>
        <dbReference type="SAM" id="MobiDB-lite"/>
    </source>
</evidence>
<dbReference type="KEGG" id="ccar:122138668"/>